<keyword evidence="5 6" id="KW-0804">Transcription</keyword>
<dbReference type="InterPro" id="IPR039425">
    <property type="entry name" value="RNA_pol_sigma-70-like"/>
</dbReference>
<comment type="caution">
    <text evidence="9">The sequence shown here is derived from an EMBL/GenBank/DDBJ whole genome shotgun (WGS) entry which is preliminary data.</text>
</comment>
<keyword evidence="4 6" id="KW-0238">DNA-binding</keyword>
<dbReference type="EMBL" id="JBHTHM010000160">
    <property type="protein sequence ID" value="MFD0783496.1"/>
    <property type="molecule type" value="Genomic_DNA"/>
</dbReference>
<keyword evidence="2 6" id="KW-0805">Transcription regulation</keyword>
<organism evidence="9 10">
    <name type="scientific">Micromonospora azadirachtae</name>
    <dbReference type="NCBI Taxonomy" id="1970735"/>
    <lineage>
        <taxon>Bacteria</taxon>
        <taxon>Bacillati</taxon>
        <taxon>Actinomycetota</taxon>
        <taxon>Actinomycetes</taxon>
        <taxon>Micromonosporales</taxon>
        <taxon>Micromonosporaceae</taxon>
        <taxon>Micromonospora</taxon>
    </lineage>
</organism>
<dbReference type="PANTHER" id="PTHR43133:SF52">
    <property type="entry name" value="ECF RNA POLYMERASE SIGMA FACTOR SIGL"/>
    <property type="match status" value="1"/>
</dbReference>
<sequence>MPHDDQQSQSSDVERLRQIFEERSGALLRFLRRINSDRPHIVEDLLQETMLKVWRHIGEVASRGDHIQPWLFTIARNVSADETRQRRRRPQEFSGDRDLQECPGSADPMDLVVATESMLEAYRNLSPERRSALVEVHLRSRSALDAAARLSVPVGTAKSRAFYAIDSLRAAVFSQ</sequence>
<dbReference type="PROSITE" id="PS01063">
    <property type="entry name" value="SIGMA70_ECF"/>
    <property type="match status" value="1"/>
</dbReference>
<dbReference type="InterPro" id="IPR000838">
    <property type="entry name" value="RNA_pol_sigma70_ECF_CS"/>
</dbReference>
<dbReference type="InterPro" id="IPR036388">
    <property type="entry name" value="WH-like_DNA-bd_sf"/>
</dbReference>
<dbReference type="Proteomes" id="UP001597053">
    <property type="component" value="Unassembled WGS sequence"/>
</dbReference>
<evidence type="ECO:0000256" key="4">
    <source>
        <dbReference type="ARBA" id="ARBA00023125"/>
    </source>
</evidence>
<dbReference type="PANTHER" id="PTHR43133">
    <property type="entry name" value="RNA POLYMERASE ECF-TYPE SIGMA FACTO"/>
    <property type="match status" value="1"/>
</dbReference>
<keyword evidence="10" id="KW-1185">Reference proteome</keyword>
<protein>
    <recommendedName>
        <fullName evidence="6">RNA polymerase sigma factor</fullName>
    </recommendedName>
</protein>
<reference evidence="10" key="1">
    <citation type="journal article" date="2019" name="Int. J. Syst. Evol. Microbiol.">
        <title>The Global Catalogue of Microorganisms (GCM) 10K type strain sequencing project: providing services to taxonomists for standard genome sequencing and annotation.</title>
        <authorList>
            <consortium name="The Broad Institute Genomics Platform"/>
            <consortium name="The Broad Institute Genome Sequencing Center for Infectious Disease"/>
            <person name="Wu L."/>
            <person name="Ma J."/>
        </authorList>
    </citation>
    <scope>NUCLEOTIDE SEQUENCE [LARGE SCALE GENOMIC DNA]</scope>
    <source>
        <strain evidence="10">JCM 32148</strain>
    </source>
</reference>
<dbReference type="SUPFAM" id="SSF88946">
    <property type="entry name" value="Sigma2 domain of RNA polymerase sigma factors"/>
    <property type="match status" value="1"/>
</dbReference>
<dbReference type="InterPro" id="IPR013324">
    <property type="entry name" value="RNA_pol_sigma_r3/r4-like"/>
</dbReference>
<evidence type="ECO:0000313" key="10">
    <source>
        <dbReference type="Proteomes" id="UP001597053"/>
    </source>
</evidence>
<evidence type="ECO:0000313" key="9">
    <source>
        <dbReference type="EMBL" id="MFD0783496.1"/>
    </source>
</evidence>
<dbReference type="Pfam" id="PF04542">
    <property type="entry name" value="Sigma70_r2"/>
    <property type="match status" value="1"/>
</dbReference>
<feature type="region of interest" description="Disordered" evidence="7">
    <location>
        <begin position="82"/>
        <end position="106"/>
    </location>
</feature>
<dbReference type="InterPro" id="IPR014284">
    <property type="entry name" value="RNA_pol_sigma-70_dom"/>
</dbReference>
<accession>A0ABW2ZZE5</accession>
<dbReference type="InterPro" id="IPR007627">
    <property type="entry name" value="RNA_pol_sigma70_r2"/>
</dbReference>
<dbReference type="Gene3D" id="1.10.1740.10">
    <property type="match status" value="1"/>
</dbReference>
<evidence type="ECO:0000256" key="1">
    <source>
        <dbReference type="ARBA" id="ARBA00010641"/>
    </source>
</evidence>
<evidence type="ECO:0000256" key="7">
    <source>
        <dbReference type="SAM" id="MobiDB-lite"/>
    </source>
</evidence>
<evidence type="ECO:0000259" key="8">
    <source>
        <dbReference type="Pfam" id="PF04542"/>
    </source>
</evidence>
<dbReference type="SUPFAM" id="SSF88659">
    <property type="entry name" value="Sigma3 and sigma4 domains of RNA polymerase sigma factors"/>
    <property type="match status" value="1"/>
</dbReference>
<evidence type="ECO:0000256" key="6">
    <source>
        <dbReference type="RuleBase" id="RU000716"/>
    </source>
</evidence>
<evidence type="ECO:0000256" key="2">
    <source>
        <dbReference type="ARBA" id="ARBA00023015"/>
    </source>
</evidence>
<evidence type="ECO:0000256" key="5">
    <source>
        <dbReference type="ARBA" id="ARBA00023163"/>
    </source>
</evidence>
<comment type="similarity">
    <text evidence="1 6">Belongs to the sigma-70 factor family. ECF subfamily.</text>
</comment>
<feature type="compositionally biased region" description="Basic and acidic residues" evidence="7">
    <location>
        <begin position="82"/>
        <end position="100"/>
    </location>
</feature>
<evidence type="ECO:0000256" key="3">
    <source>
        <dbReference type="ARBA" id="ARBA00023082"/>
    </source>
</evidence>
<dbReference type="Gene3D" id="1.10.10.10">
    <property type="entry name" value="Winged helix-like DNA-binding domain superfamily/Winged helix DNA-binding domain"/>
    <property type="match status" value="1"/>
</dbReference>
<dbReference type="NCBIfam" id="TIGR02937">
    <property type="entry name" value="sigma70-ECF"/>
    <property type="match status" value="1"/>
</dbReference>
<feature type="domain" description="RNA polymerase sigma-70 region 2" evidence="8">
    <location>
        <begin position="20"/>
        <end position="89"/>
    </location>
</feature>
<proteinExistence type="inferred from homology"/>
<gene>
    <name evidence="9" type="ORF">ACFQZ8_06160</name>
</gene>
<name>A0ABW2ZZE5_9ACTN</name>
<keyword evidence="3 6" id="KW-0731">Sigma factor</keyword>
<dbReference type="InterPro" id="IPR013325">
    <property type="entry name" value="RNA_pol_sigma_r2"/>
</dbReference>